<keyword evidence="2" id="KW-1185">Reference proteome</keyword>
<name>A0AAD9JK30_RIDPI</name>
<dbReference type="EMBL" id="JAODUO010002242">
    <property type="protein sequence ID" value="KAK2153898.1"/>
    <property type="molecule type" value="Genomic_DNA"/>
</dbReference>
<gene>
    <name evidence="1" type="ORF">NP493_2227g00000</name>
</gene>
<reference evidence="1" key="1">
    <citation type="journal article" date="2023" name="Mol. Biol. Evol.">
        <title>Third-Generation Sequencing Reveals the Adaptive Role of the Epigenome in Three Deep-Sea Polychaetes.</title>
        <authorList>
            <person name="Perez M."/>
            <person name="Aroh O."/>
            <person name="Sun Y."/>
            <person name="Lan Y."/>
            <person name="Juniper S.K."/>
            <person name="Young C.R."/>
            <person name="Angers B."/>
            <person name="Qian P.Y."/>
        </authorList>
    </citation>
    <scope>NUCLEOTIDE SEQUENCE</scope>
    <source>
        <strain evidence="1">R07B-5</strain>
    </source>
</reference>
<organism evidence="1 2">
    <name type="scientific">Ridgeia piscesae</name>
    <name type="common">Tubeworm</name>
    <dbReference type="NCBI Taxonomy" id="27915"/>
    <lineage>
        <taxon>Eukaryota</taxon>
        <taxon>Metazoa</taxon>
        <taxon>Spiralia</taxon>
        <taxon>Lophotrochozoa</taxon>
        <taxon>Annelida</taxon>
        <taxon>Polychaeta</taxon>
        <taxon>Sedentaria</taxon>
        <taxon>Canalipalpata</taxon>
        <taxon>Sabellida</taxon>
        <taxon>Siboglinidae</taxon>
        <taxon>Ridgeia</taxon>
    </lineage>
</organism>
<dbReference type="Proteomes" id="UP001209878">
    <property type="component" value="Unassembled WGS sequence"/>
</dbReference>
<comment type="caution">
    <text evidence="1">The sequence shown here is derived from an EMBL/GenBank/DDBJ whole genome shotgun (WGS) entry which is preliminary data.</text>
</comment>
<evidence type="ECO:0000313" key="1">
    <source>
        <dbReference type="EMBL" id="KAK2153898.1"/>
    </source>
</evidence>
<sequence>MRYQRWYIKYHLTLCRLRGDGRLPADRRNNTRNGDVFPACCQFPRPNLGGVARISRWLCTRLLPRAEDVGDREDLGGASKMHNFVRGFQSSDARVHRRQRLHELPGDGARQQEAAVQVHLCLVRRYPTYIRSRRLRQLLVPDFPCVTLRCGDVNDYDDGEADVTFWRRMRYALTCDTEQERCRRNVEVISLLVPCQKHTEDSH</sequence>
<evidence type="ECO:0000313" key="2">
    <source>
        <dbReference type="Proteomes" id="UP001209878"/>
    </source>
</evidence>
<proteinExistence type="predicted"/>
<protein>
    <submittedName>
        <fullName evidence="1">Uncharacterized protein</fullName>
    </submittedName>
</protein>
<accession>A0AAD9JK30</accession>
<dbReference type="AlphaFoldDB" id="A0AAD9JK30"/>